<dbReference type="PROSITE" id="PS50110">
    <property type="entry name" value="RESPONSE_REGULATORY"/>
    <property type="match status" value="1"/>
</dbReference>
<keyword evidence="12" id="KW-0902">Two-component regulatory system</keyword>
<dbReference type="PANTHER" id="PTHR43047">
    <property type="entry name" value="TWO-COMPONENT HISTIDINE PROTEIN KINASE"/>
    <property type="match status" value="1"/>
</dbReference>
<dbReference type="Gene3D" id="1.10.287.130">
    <property type="match status" value="1"/>
</dbReference>
<dbReference type="SMART" id="SM00448">
    <property type="entry name" value="REC"/>
    <property type="match status" value="1"/>
</dbReference>
<feature type="chain" id="PRO_5045098345" description="histidine kinase" evidence="16">
    <location>
        <begin position="26"/>
        <end position="1224"/>
    </location>
</feature>
<dbReference type="Pfam" id="PF02518">
    <property type="entry name" value="HATPase_c"/>
    <property type="match status" value="1"/>
</dbReference>
<evidence type="ECO:0000256" key="4">
    <source>
        <dbReference type="ARBA" id="ARBA00022475"/>
    </source>
</evidence>
<comment type="catalytic activity">
    <reaction evidence="1">
        <text>ATP + protein L-histidine = ADP + protein N-phospho-L-histidine.</text>
        <dbReference type="EC" id="2.7.13.3"/>
    </reaction>
</comment>
<keyword evidence="13" id="KW-0472">Membrane</keyword>
<dbReference type="SMART" id="SM00388">
    <property type="entry name" value="HisKA"/>
    <property type="match status" value="1"/>
</dbReference>
<dbReference type="InterPro" id="IPR035965">
    <property type="entry name" value="PAS-like_dom_sf"/>
</dbReference>
<evidence type="ECO:0000256" key="9">
    <source>
        <dbReference type="ARBA" id="ARBA00022777"/>
    </source>
</evidence>
<dbReference type="InterPro" id="IPR036097">
    <property type="entry name" value="HisK_dim/P_sf"/>
</dbReference>
<dbReference type="RefSeq" id="WP_180822542.1">
    <property type="nucleotide sequence ID" value="NZ_JACAWY010000001.1"/>
</dbReference>
<feature type="domain" description="HPt" evidence="19">
    <location>
        <begin position="1125"/>
        <end position="1216"/>
    </location>
</feature>
<dbReference type="SUPFAM" id="SSF52172">
    <property type="entry name" value="CheY-like"/>
    <property type="match status" value="1"/>
</dbReference>
<evidence type="ECO:0000256" key="8">
    <source>
        <dbReference type="ARBA" id="ARBA00022692"/>
    </source>
</evidence>
<evidence type="ECO:0000259" key="19">
    <source>
        <dbReference type="PROSITE" id="PS50894"/>
    </source>
</evidence>
<dbReference type="CDD" id="cd00082">
    <property type="entry name" value="HisKA"/>
    <property type="match status" value="1"/>
</dbReference>
<dbReference type="PROSITE" id="PS50894">
    <property type="entry name" value="HPT"/>
    <property type="match status" value="1"/>
</dbReference>
<organism evidence="20 21">
    <name type="scientific">Pantoea nemavictus</name>
    <dbReference type="NCBI Taxonomy" id="2726955"/>
    <lineage>
        <taxon>Bacteria</taxon>
        <taxon>Pseudomonadati</taxon>
        <taxon>Pseudomonadota</taxon>
        <taxon>Gammaproteobacteria</taxon>
        <taxon>Enterobacterales</taxon>
        <taxon>Erwiniaceae</taxon>
        <taxon>Pantoea</taxon>
    </lineage>
</organism>
<dbReference type="Gene3D" id="3.30.450.20">
    <property type="entry name" value="PAS domain"/>
    <property type="match status" value="1"/>
</dbReference>
<evidence type="ECO:0000313" key="21">
    <source>
        <dbReference type="Proteomes" id="UP001362100"/>
    </source>
</evidence>
<keyword evidence="5" id="KW-0997">Cell inner membrane</keyword>
<dbReference type="NCBIfam" id="TIGR00229">
    <property type="entry name" value="sensory_box"/>
    <property type="match status" value="1"/>
</dbReference>
<dbReference type="InterPro" id="IPR001638">
    <property type="entry name" value="Solute-binding_3/MltF_N"/>
</dbReference>
<evidence type="ECO:0000256" key="3">
    <source>
        <dbReference type="ARBA" id="ARBA00012438"/>
    </source>
</evidence>
<dbReference type="SUPFAM" id="SSF55874">
    <property type="entry name" value="ATPase domain of HSP90 chaperone/DNA topoisomerase II/histidine kinase"/>
    <property type="match status" value="1"/>
</dbReference>
<keyword evidence="6 15" id="KW-0597">Phosphoprotein</keyword>
<dbReference type="Pfam" id="PF08448">
    <property type="entry name" value="PAS_4"/>
    <property type="match status" value="1"/>
</dbReference>
<dbReference type="CDD" id="cd00130">
    <property type="entry name" value="PAS"/>
    <property type="match status" value="1"/>
</dbReference>
<dbReference type="Pfam" id="PF00512">
    <property type="entry name" value="HisKA"/>
    <property type="match status" value="1"/>
</dbReference>
<comment type="subcellular location">
    <subcellularLocation>
        <location evidence="2">Cell inner membrane</location>
        <topology evidence="2">Multi-pass membrane protein</topology>
    </subcellularLocation>
</comment>
<dbReference type="SUPFAM" id="SSF47384">
    <property type="entry name" value="Homodimeric domain of signal transducing histidine kinase"/>
    <property type="match status" value="1"/>
</dbReference>
<dbReference type="InterPro" id="IPR036890">
    <property type="entry name" value="HATPase_C_sf"/>
</dbReference>
<evidence type="ECO:0000256" key="14">
    <source>
        <dbReference type="PROSITE-ProRule" id="PRU00110"/>
    </source>
</evidence>
<dbReference type="Gene3D" id="3.30.565.10">
    <property type="entry name" value="Histidine kinase-like ATPase, C-terminal domain"/>
    <property type="match status" value="1"/>
</dbReference>
<dbReference type="EMBL" id="JBBGZW010000001">
    <property type="protein sequence ID" value="MEJ5044947.1"/>
    <property type="molecule type" value="Genomic_DNA"/>
</dbReference>
<comment type="caution">
    <text evidence="20">The sequence shown here is derived from an EMBL/GenBank/DDBJ whole genome shotgun (WGS) entry which is preliminary data.</text>
</comment>
<dbReference type="InterPro" id="IPR013656">
    <property type="entry name" value="PAS_4"/>
</dbReference>
<dbReference type="SUPFAM" id="SSF55785">
    <property type="entry name" value="PYP-like sensor domain (PAS domain)"/>
    <property type="match status" value="1"/>
</dbReference>
<evidence type="ECO:0000313" key="20">
    <source>
        <dbReference type="EMBL" id="MEJ5044947.1"/>
    </source>
</evidence>
<evidence type="ECO:0000259" key="18">
    <source>
        <dbReference type="PROSITE" id="PS50110"/>
    </source>
</evidence>
<evidence type="ECO:0000256" key="5">
    <source>
        <dbReference type="ARBA" id="ARBA00022519"/>
    </source>
</evidence>
<protein>
    <recommendedName>
        <fullName evidence="3">histidine kinase</fullName>
        <ecNumber evidence="3">2.7.13.3</ecNumber>
    </recommendedName>
</protein>
<dbReference type="CDD" id="cd16922">
    <property type="entry name" value="HATPase_EvgS-ArcB-TorS-like"/>
    <property type="match status" value="1"/>
</dbReference>
<evidence type="ECO:0000256" key="13">
    <source>
        <dbReference type="ARBA" id="ARBA00023136"/>
    </source>
</evidence>
<evidence type="ECO:0000256" key="6">
    <source>
        <dbReference type="ARBA" id="ARBA00022553"/>
    </source>
</evidence>
<evidence type="ECO:0000256" key="10">
    <source>
        <dbReference type="ARBA" id="ARBA00022840"/>
    </source>
</evidence>
<dbReference type="GO" id="GO:0005524">
    <property type="term" value="F:ATP binding"/>
    <property type="evidence" value="ECO:0007669"/>
    <property type="project" value="UniProtKB-KW"/>
</dbReference>
<dbReference type="PROSITE" id="PS50109">
    <property type="entry name" value="HIS_KIN"/>
    <property type="match status" value="1"/>
</dbReference>
<evidence type="ECO:0000256" key="15">
    <source>
        <dbReference type="PROSITE-ProRule" id="PRU00169"/>
    </source>
</evidence>
<dbReference type="SMART" id="SM00387">
    <property type="entry name" value="HATPase_c"/>
    <property type="match status" value="1"/>
</dbReference>
<gene>
    <name evidence="20" type="ORF">WH298_06950</name>
</gene>
<keyword evidence="9" id="KW-0418">Kinase</keyword>
<dbReference type="Pfam" id="PF00072">
    <property type="entry name" value="Response_reg"/>
    <property type="match status" value="1"/>
</dbReference>
<feature type="modified residue" description="4-aspartylphosphate" evidence="15">
    <location>
        <position position="1011"/>
    </location>
</feature>
<dbReference type="PRINTS" id="PR00344">
    <property type="entry name" value="BCTRLSENSOR"/>
</dbReference>
<evidence type="ECO:0000256" key="1">
    <source>
        <dbReference type="ARBA" id="ARBA00000085"/>
    </source>
</evidence>
<dbReference type="InterPro" id="IPR005467">
    <property type="entry name" value="His_kinase_dom"/>
</dbReference>
<feature type="signal peptide" evidence="16">
    <location>
        <begin position="1"/>
        <end position="25"/>
    </location>
</feature>
<keyword evidence="16" id="KW-0732">Signal</keyword>
<keyword evidence="8" id="KW-0812">Transmembrane</keyword>
<name>A0ABU8PR06_9GAMM</name>
<evidence type="ECO:0000256" key="7">
    <source>
        <dbReference type="ARBA" id="ARBA00022679"/>
    </source>
</evidence>
<dbReference type="InterPro" id="IPR003661">
    <property type="entry name" value="HisK_dim/P_dom"/>
</dbReference>
<keyword evidence="7" id="KW-0808">Transferase</keyword>
<dbReference type="CDD" id="cd17546">
    <property type="entry name" value="REC_hyHK_CKI1_RcsC-like"/>
    <property type="match status" value="1"/>
</dbReference>
<keyword evidence="4" id="KW-1003">Cell membrane</keyword>
<feature type="domain" description="Response regulatory" evidence="18">
    <location>
        <begin position="960"/>
        <end position="1081"/>
    </location>
</feature>
<dbReference type="Gene3D" id="1.20.120.160">
    <property type="entry name" value="HPT domain"/>
    <property type="match status" value="1"/>
</dbReference>
<keyword evidence="10 20" id="KW-0547">Nucleotide-binding</keyword>
<dbReference type="InterPro" id="IPR001789">
    <property type="entry name" value="Sig_transdc_resp-reg_receiver"/>
</dbReference>
<keyword evidence="11" id="KW-1133">Transmembrane helix</keyword>
<dbReference type="InterPro" id="IPR000014">
    <property type="entry name" value="PAS"/>
</dbReference>
<evidence type="ECO:0000256" key="2">
    <source>
        <dbReference type="ARBA" id="ARBA00004429"/>
    </source>
</evidence>
<evidence type="ECO:0000256" key="16">
    <source>
        <dbReference type="SAM" id="SignalP"/>
    </source>
</evidence>
<proteinExistence type="predicted"/>
<dbReference type="InterPro" id="IPR036641">
    <property type="entry name" value="HPT_dom_sf"/>
</dbReference>
<dbReference type="SMART" id="SM00062">
    <property type="entry name" value="PBPb"/>
    <property type="match status" value="1"/>
</dbReference>
<dbReference type="InterPro" id="IPR008207">
    <property type="entry name" value="Sig_transdc_His_kin_Hpt_dom"/>
</dbReference>
<feature type="domain" description="Histidine kinase" evidence="17">
    <location>
        <begin position="719"/>
        <end position="939"/>
    </location>
</feature>
<dbReference type="InterPro" id="IPR003594">
    <property type="entry name" value="HATPase_dom"/>
</dbReference>
<sequence length="1224" mass="137295">MFIQPAIFRLATLLLLILFSCSSVAAEKTLQLLARYDTTQPALQLAEPIPSGFRNKVLKVAVAGQPQPPLYMDTDKRRFEGLSADYLSLIQSMLDTTIELYHYPSHSAAQNAVINGEMQMLAINVVLPSSQPQPLLASVPWMLDYSVVGHKPDHAINLNHTLAQRVAWSGPPPQREYLENIYQDDHLVRFPGYYDAVAAVVFDQTGQVWGNAATLNHLNRYLFAHALKVAPDEQSIPMDVSFGISPQLPKLADAINQALQQIPLSIRMQIAKRWQLDAHHVLQSNPLALTQEEEQWLKEHPRIDTSLSTVLAPLSSRTGSMPFRGMTVDVLELMTNLTGMSFIAHGQEDDPPTSSSDMLPSLFPLEILEREDEKHPQLTTRPWLVSHWVIIRNQKPRSIIGQDTFPFGSALMLSNQVMKEWMLQHYPNLNLTPVDDPVDALRQLQDHKVDAVVLPKIFADYLLRNHFGDRLNVESTLGAEPARFVMRATSGNELLISILNKALLAIPPETLFKLLAQWRQAETPFLSASWQNYKQAVLIIVSVSAGLILLILFWNHHLRKVIQQRIQAENALKNQLNFTHTLFNESPVAMYIRDKKTRLVDCNQAYLRFMNFRRDEVIGKRLSDVLTGNNESIHSIEDGYQQTLLDGEAVIRDIHMALDHQAYQLYHWTLPFRDRLGDVAGVIGGWLDVTERNALLQELQLAKDAADKANRSKSEFLASMSHEIRTPLHAIIGLLELETRSHAADSLSENIRVAYSSAHALLSLIGDVLDLSKIESGLYQPTLETVYLPDVIEQAVALFRNKAESKGLDLRVEMDIAAYWVKTDPLMINQILSNLLSNAIKFTEEGTVTVVLMQGIAQEEEGSEFVIEVSDNGCGMTEDQQHAIFEPFVQVGDRHQQQLGTGLGLSICRNLAHLLDGELIVESAPGEGAVFSFYFRAAQGEPRDQTQPHLSQPPLSDKLSVLVIDDHAPNRLLLGKQLEMSGHQVVVSESAAEALALWQQEPLRFDLIITDCNMPSMNGFQFAEALRQYEQQYHLPPIMLFGLTASAEQHIMQRCLQAGMNDCLFKPLNLDRLLAKIAQCIHRGPDDARQNYAAADERERINEVAVTEAVGSDSALFPPFLIQLAERDAESCRALLTSIRTSHDELLRELQQTQEASTLSQLGHKLKGGAAILNAHALMKLGRQLEVHREEAYDAQALIQQITLEIGRVNQTLFKFAVTHLKNQ</sequence>
<dbReference type="SUPFAM" id="SSF47226">
    <property type="entry name" value="Histidine-containing phosphotransfer domain, HPT domain"/>
    <property type="match status" value="1"/>
</dbReference>
<dbReference type="Gene3D" id="3.40.190.10">
    <property type="entry name" value="Periplasmic binding protein-like II"/>
    <property type="match status" value="4"/>
</dbReference>
<dbReference type="Gene3D" id="3.40.50.2300">
    <property type="match status" value="1"/>
</dbReference>
<dbReference type="SUPFAM" id="SSF53850">
    <property type="entry name" value="Periplasmic binding protein-like II"/>
    <property type="match status" value="2"/>
</dbReference>
<keyword evidence="21" id="KW-1185">Reference proteome</keyword>
<reference evidence="20 21" key="1">
    <citation type="submission" date="2023-12" db="EMBL/GenBank/DDBJ databases">
        <title>Gut-associated functions are favored during microbiome assembly across C. elegans life.</title>
        <authorList>
            <person name="Zimmermann J."/>
        </authorList>
    </citation>
    <scope>NUCLEOTIDE SEQUENCE [LARGE SCALE GENOMIC DNA]</scope>
    <source>
        <strain evidence="20 21">BIGb0393</strain>
    </source>
</reference>
<feature type="modified residue" description="Phosphohistidine" evidence="14">
    <location>
        <position position="1164"/>
    </location>
</feature>
<accession>A0ABU8PR06</accession>
<evidence type="ECO:0000256" key="12">
    <source>
        <dbReference type="ARBA" id="ARBA00023012"/>
    </source>
</evidence>
<dbReference type="SMART" id="SM00091">
    <property type="entry name" value="PAS"/>
    <property type="match status" value="1"/>
</dbReference>
<evidence type="ECO:0000256" key="11">
    <source>
        <dbReference type="ARBA" id="ARBA00022989"/>
    </source>
</evidence>
<keyword evidence="10 20" id="KW-0067">ATP-binding</keyword>
<dbReference type="EC" id="2.7.13.3" evidence="3"/>
<evidence type="ECO:0000259" key="17">
    <source>
        <dbReference type="PROSITE" id="PS50109"/>
    </source>
</evidence>
<dbReference type="PANTHER" id="PTHR43047:SF72">
    <property type="entry name" value="OSMOSENSING HISTIDINE PROTEIN KINASE SLN1"/>
    <property type="match status" value="1"/>
</dbReference>
<dbReference type="Proteomes" id="UP001362100">
    <property type="component" value="Unassembled WGS sequence"/>
</dbReference>
<dbReference type="InterPro" id="IPR011006">
    <property type="entry name" value="CheY-like_superfamily"/>
</dbReference>
<dbReference type="InterPro" id="IPR004358">
    <property type="entry name" value="Sig_transdc_His_kin-like_C"/>
</dbReference>